<dbReference type="STRING" id="1238182.C882_1223"/>
<dbReference type="AlphaFoldDB" id="K9GSU9"/>
<dbReference type="CDD" id="cd00657">
    <property type="entry name" value="Ferritin_like"/>
    <property type="match status" value="1"/>
</dbReference>
<sequence>MVTTIGTESSLTKLVENLIHLEYDAIAAYEAAVDRLDDTAIKESMRGFLSDHQNHVRALGEVSRELGETPPTGGDAKQMLTKGKVVLADMAGDKAILQAMKTNEDDTNTAYERAAGHDDATPAARTMFDGALADERRHKAWIEETIARL</sequence>
<dbReference type="InterPro" id="IPR012347">
    <property type="entry name" value="Ferritin-like"/>
</dbReference>
<feature type="domain" description="DUF2383" evidence="1">
    <location>
        <begin position="16"/>
        <end position="114"/>
    </location>
</feature>
<accession>K9GSU9</accession>
<dbReference type="InterPro" id="IPR019052">
    <property type="entry name" value="DUF2383"/>
</dbReference>
<protein>
    <recommendedName>
        <fullName evidence="1">DUF2383 domain-containing protein</fullName>
    </recommendedName>
</protein>
<dbReference type="InterPro" id="IPR009078">
    <property type="entry name" value="Ferritin-like_SF"/>
</dbReference>
<dbReference type="RefSeq" id="WP_009541879.1">
    <property type="nucleotide sequence ID" value="NZ_ANHY01000017.1"/>
</dbReference>
<dbReference type="EMBL" id="ANHY01000017">
    <property type="protein sequence ID" value="EKV28222.1"/>
    <property type="molecule type" value="Genomic_DNA"/>
</dbReference>
<evidence type="ECO:0000313" key="3">
    <source>
        <dbReference type="Proteomes" id="UP000009881"/>
    </source>
</evidence>
<gene>
    <name evidence="2" type="ORF">C882_1223</name>
</gene>
<dbReference type="OrthoDB" id="7166292at2"/>
<reference evidence="2 3" key="1">
    <citation type="journal article" date="2013" name="Genome Announc.">
        <title>Draft Genome Sequence of an Alphaproteobacterium, Caenispirillum salinarum AK4(T), Isolated from a Solar Saltern.</title>
        <authorList>
            <person name="Khatri I."/>
            <person name="Singh A."/>
            <person name="Korpole S."/>
            <person name="Pinnaka A.K."/>
            <person name="Subramanian S."/>
        </authorList>
    </citation>
    <scope>NUCLEOTIDE SEQUENCE [LARGE SCALE GENOMIC DNA]</scope>
    <source>
        <strain evidence="2 3">AK4</strain>
    </source>
</reference>
<dbReference type="Proteomes" id="UP000009881">
    <property type="component" value="Unassembled WGS sequence"/>
</dbReference>
<evidence type="ECO:0000313" key="2">
    <source>
        <dbReference type="EMBL" id="EKV28222.1"/>
    </source>
</evidence>
<name>K9GSU9_9PROT</name>
<dbReference type="Gene3D" id="1.20.1260.10">
    <property type="match status" value="1"/>
</dbReference>
<proteinExistence type="predicted"/>
<dbReference type="eggNOG" id="COG1633">
    <property type="taxonomic scope" value="Bacteria"/>
</dbReference>
<dbReference type="SUPFAM" id="SSF47240">
    <property type="entry name" value="Ferritin-like"/>
    <property type="match status" value="1"/>
</dbReference>
<dbReference type="Pfam" id="PF09537">
    <property type="entry name" value="DUF2383"/>
    <property type="match status" value="1"/>
</dbReference>
<keyword evidence="3" id="KW-1185">Reference proteome</keyword>
<evidence type="ECO:0000259" key="1">
    <source>
        <dbReference type="Pfam" id="PF09537"/>
    </source>
</evidence>
<organism evidence="2 3">
    <name type="scientific">Caenispirillum salinarum AK4</name>
    <dbReference type="NCBI Taxonomy" id="1238182"/>
    <lineage>
        <taxon>Bacteria</taxon>
        <taxon>Pseudomonadati</taxon>
        <taxon>Pseudomonadota</taxon>
        <taxon>Alphaproteobacteria</taxon>
        <taxon>Rhodospirillales</taxon>
        <taxon>Novispirillaceae</taxon>
        <taxon>Caenispirillum</taxon>
    </lineage>
</organism>
<comment type="caution">
    <text evidence="2">The sequence shown here is derived from an EMBL/GenBank/DDBJ whole genome shotgun (WGS) entry which is preliminary data.</text>
</comment>